<comment type="similarity">
    <text evidence="2">Belongs to the autoinducer-2 exporter (AI-2E) (TC 2.A.86) family.</text>
</comment>
<evidence type="ECO:0000313" key="8">
    <source>
        <dbReference type="Proteomes" id="UP000433104"/>
    </source>
</evidence>
<evidence type="ECO:0000256" key="3">
    <source>
        <dbReference type="ARBA" id="ARBA00022692"/>
    </source>
</evidence>
<keyword evidence="3 6" id="KW-0812">Transmembrane</keyword>
<accession>A0A844ZFL7</accession>
<dbReference type="RefSeq" id="WP_160683999.1">
    <property type="nucleotide sequence ID" value="NZ_WTYW01000003.1"/>
</dbReference>
<gene>
    <name evidence="7" type="ORF">GRI38_11525</name>
</gene>
<evidence type="ECO:0000256" key="4">
    <source>
        <dbReference type="ARBA" id="ARBA00022989"/>
    </source>
</evidence>
<feature type="transmembrane region" description="Helical" evidence="6">
    <location>
        <begin position="149"/>
        <end position="178"/>
    </location>
</feature>
<dbReference type="AlphaFoldDB" id="A0A844ZFL7"/>
<evidence type="ECO:0000256" key="1">
    <source>
        <dbReference type="ARBA" id="ARBA00004141"/>
    </source>
</evidence>
<protein>
    <submittedName>
        <fullName evidence="7">AI-2E family transporter</fullName>
    </submittedName>
</protein>
<feature type="transmembrane region" description="Helical" evidence="6">
    <location>
        <begin position="268"/>
        <end position="290"/>
    </location>
</feature>
<dbReference type="InterPro" id="IPR002549">
    <property type="entry name" value="AI-2E-like"/>
</dbReference>
<evidence type="ECO:0000313" key="7">
    <source>
        <dbReference type="EMBL" id="MXO86655.1"/>
    </source>
</evidence>
<dbReference type="Proteomes" id="UP000433104">
    <property type="component" value="Unassembled WGS sequence"/>
</dbReference>
<dbReference type="GO" id="GO:0016020">
    <property type="term" value="C:membrane"/>
    <property type="evidence" value="ECO:0007669"/>
    <property type="project" value="UniProtKB-SubCell"/>
</dbReference>
<proteinExistence type="inferred from homology"/>
<dbReference type="OrthoDB" id="106838at2"/>
<dbReference type="PANTHER" id="PTHR21716">
    <property type="entry name" value="TRANSMEMBRANE PROTEIN"/>
    <property type="match status" value="1"/>
</dbReference>
<keyword evidence="4 6" id="KW-1133">Transmembrane helix</keyword>
<dbReference type="PANTHER" id="PTHR21716:SF4">
    <property type="entry name" value="TRANSMEMBRANE PROTEIN 245"/>
    <property type="match status" value="1"/>
</dbReference>
<evidence type="ECO:0000256" key="2">
    <source>
        <dbReference type="ARBA" id="ARBA00009773"/>
    </source>
</evidence>
<keyword evidence="8" id="KW-1185">Reference proteome</keyword>
<feature type="transmembrane region" description="Helical" evidence="6">
    <location>
        <begin position="310"/>
        <end position="339"/>
    </location>
</feature>
<keyword evidence="5 6" id="KW-0472">Membrane</keyword>
<evidence type="ECO:0000256" key="5">
    <source>
        <dbReference type="ARBA" id="ARBA00023136"/>
    </source>
</evidence>
<feature type="transmembrane region" description="Helical" evidence="6">
    <location>
        <begin position="12"/>
        <end position="28"/>
    </location>
</feature>
<feature type="transmembrane region" description="Helical" evidence="6">
    <location>
        <begin position="212"/>
        <end position="235"/>
    </location>
</feature>
<feature type="transmembrane region" description="Helical" evidence="6">
    <location>
        <begin position="65"/>
        <end position="87"/>
    </location>
</feature>
<dbReference type="Pfam" id="PF01594">
    <property type="entry name" value="AI-2E_transport"/>
    <property type="match status" value="1"/>
</dbReference>
<organism evidence="7 8">
    <name type="scientific">Parapontixanthobacter aurantiacus</name>
    <dbReference type="NCBI Taxonomy" id="1463599"/>
    <lineage>
        <taxon>Bacteria</taxon>
        <taxon>Pseudomonadati</taxon>
        <taxon>Pseudomonadota</taxon>
        <taxon>Alphaproteobacteria</taxon>
        <taxon>Sphingomonadales</taxon>
        <taxon>Erythrobacteraceae</taxon>
        <taxon>Parapontixanthobacter</taxon>
    </lineage>
</organism>
<sequence length="359" mass="38172">MRAERERIERGGFFLFLALVTVGLLYVVGPFLGAILWAALAAIMFQPLFQRILRQRPSWPNQAALATLAIIFFAILLPLLVIGSIVLDQAVNIYLAFRRGDIDVFAFINQIQGALPASIQAQLDSSGWGDTAALQQRLQEFVSASAGAIAGYAVAIGGGAFGFVLAFGVGLYVTYFLLRDGHEIAPKVVAALPIDEDIALRLLEKFMTIVRATIKGSIVVGMVQGALGAITFWIVGVPSAILFGVLMALFSLLPALGPAIVWLPVAIWLLATGGIWQGLVVIGSGIFVIGLSDNILRPILVGRDTGIPDWIILVTTLGGIATMGLIGIIAGPLLAGLFIAGWTILKEERGATVRPLPHQ</sequence>
<feature type="transmembrane region" description="Helical" evidence="6">
    <location>
        <begin position="241"/>
        <end position="261"/>
    </location>
</feature>
<reference evidence="7 8" key="1">
    <citation type="submission" date="2019-12" db="EMBL/GenBank/DDBJ databases">
        <title>Genomic-based taxomic classification of the family Erythrobacteraceae.</title>
        <authorList>
            <person name="Xu L."/>
        </authorList>
    </citation>
    <scope>NUCLEOTIDE SEQUENCE [LARGE SCALE GENOMIC DNA]</scope>
    <source>
        <strain evidence="7 8">MCCC 1A09962</strain>
    </source>
</reference>
<evidence type="ECO:0000256" key="6">
    <source>
        <dbReference type="SAM" id="Phobius"/>
    </source>
</evidence>
<comment type="caution">
    <text evidence="7">The sequence shown here is derived from an EMBL/GenBank/DDBJ whole genome shotgun (WGS) entry which is preliminary data.</text>
</comment>
<feature type="transmembrane region" description="Helical" evidence="6">
    <location>
        <begin position="34"/>
        <end position="53"/>
    </location>
</feature>
<comment type="subcellular location">
    <subcellularLocation>
        <location evidence="1">Membrane</location>
        <topology evidence="1">Multi-pass membrane protein</topology>
    </subcellularLocation>
</comment>
<dbReference type="EMBL" id="WTYW01000003">
    <property type="protein sequence ID" value="MXO86655.1"/>
    <property type="molecule type" value="Genomic_DNA"/>
</dbReference>
<name>A0A844ZFL7_9SPHN</name>